<evidence type="ECO:0000313" key="1">
    <source>
        <dbReference type="EMBL" id="SFO28647.1"/>
    </source>
</evidence>
<evidence type="ECO:0008006" key="3">
    <source>
        <dbReference type="Google" id="ProtNLM"/>
    </source>
</evidence>
<dbReference type="InterPro" id="IPR036297">
    <property type="entry name" value="PG0816-like_sf"/>
</dbReference>
<dbReference type="Gene3D" id="1.10.8.340">
    <property type="entry name" value="PG0816-like"/>
    <property type="match status" value="1"/>
</dbReference>
<dbReference type="Gene3D" id="1.10.8.330">
    <property type="entry name" value="PG0816-like"/>
    <property type="match status" value="1"/>
</dbReference>
<dbReference type="SUPFAM" id="SSF140753">
    <property type="entry name" value="PG0816-like"/>
    <property type="match status" value="1"/>
</dbReference>
<protein>
    <recommendedName>
        <fullName evidence="3">DUF1896 domain-containing protein</fullName>
    </recommendedName>
</protein>
<dbReference type="OrthoDB" id="1079392at2"/>
<proteinExistence type="predicted"/>
<name>A0A1I5FY25_9FLAO</name>
<dbReference type="AlphaFoldDB" id="A0A1I5FY25"/>
<dbReference type="Proteomes" id="UP000199036">
    <property type="component" value="Unassembled WGS sequence"/>
</dbReference>
<dbReference type="EMBL" id="FOVI01000033">
    <property type="protein sequence ID" value="SFO28647.1"/>
    <property type="molecule type" value="Genomic_DNA"/>
</dbReference>
<dbReference type="STRING" id="913024.SAMN05421741_1337"/>
<sequence>MNNQTKDLSYFKLKLQELLNSSFPEKAHDYKFIEQRSKWAASAYEAAFVAGNSIDQCSEIANYILFEGLHFSKFDTVFQVVCNEFDTTMADEELQPFTLKMLSICNSVFEKYELTDDFENTAAYDLLYTELTGTIAIWIEENGLQ</sequence>
<organism evidence="1 2">
    <name type="scientific">Paenimyroides ummariense</name>
    <dbReference type="NCBI Taxonomy" id="913024"/>
    <lineage>
        <taxon>Bacteria</taxon>
        <taxon>Pseudomonadati</taxon>
        <taxon>Bacteroidota</taxon>
        <taxon>Flavobacteriia</taxon>
        <taxon>Flavobacteriales</taxon>
        <taxon>Flavobacteriaceae</taxon>
        <taxon>Paenimyroides</taxon>
    </lineage>
</organism>
<evidence type="ECO:0000313" key="2">
    <source>
        <dbReference type="Proteomes" id="UP000199036"/>
    </source>
</evidence>
<accession>A0A1I5FY25</accession>
<dbReference type="RefSeq" id="WP_091526075.1">
    <property type="nucleotide sequence ID" value="NZ_FOVI01000033.1"/>
</dbReference>
<gene>
    <name evidence="1" type="ORF">SAMN05421741_1337</name>
</gene>
<dbReference type="InterPro" id="IPR015082">
    <property type="entry name" value="DUF1896"/>
</dbReference>
<reference evidence="2" key="1">
    <citation type="submission" date="2016-10" db="EMBL/GenBank/DDBJ databases">
        <authorList>
            <person name="Varghese N."/>
            <person name="Submissions S."/>
        </authorList>
    </citation>
    <scope>NUCLEOTIDE SEQUENCE [LARGE SCALE GENOMIC DNA]</scope>
    <source>
        <strain evidence="2">DS-12</strain>
    </source>
</reference>
<keyword evidence="2" id="KW-1185">Reference proteome</keyword>
<dbReference type="Pfam" id="PF08989">
    <property type="entry name" value="DUF1896"/>
    <property type="match status" value="1"/>
</dbReference>